<accession>A0A195B0G7</accession>
<evidence type="ECO:0000313" key="1">
    <source>
        <dbReference type="EMBL" id="KYM77973.1"/>
    </source>
</evidence>
<name>A0A195B0G7_9HYME</name>
<reference evidence="1 2" key="1">
    <citation type="submission" date="2015-09" db="EMBL/GenBank/DDBJ databases">
        <title>Atta colombica WGS genome.</title>
        <authorList>
            <person name="Nygaard S."/>
            <person name="Hu H."/>
            <person name="Boomsma J."/>
            <person name="Zhang G."/>
        </authorList>
    </citation>
    <scope>NUCLEOTIDE SEQUENCE [LARGE SCALE GENOMIC DNA]</scope>
    <source>
        <strain evidence="1">Treedump-2</strain>
        <tissue evidence="1">Whole body</tissue>
    </source>
</reference>
<sequence>MYEKRYSAFTPFATNYGIILEKRLASLRLSCVRPCHFSRSRLRNVLFPATLYNDRSLIAALPTQSFVGVISVSHTYT</sequence>
<dbReference type="AlphaFoldDB" id="A0A195B0G7"/>
<organism evidence="1 2">
    <name type="scientific">Atta colombica</name>
    <dbReference type="NCBI Taxonomy" id="520822"/>
    <lineage>
        <taxon>Eukaryota</taxon>
        <taxon>Metazoa</taxon>
        <taxon>Ecdysozoa</taxon>
        <taxon>Arthropoda</taxon>
        <taxon>Hexapoda</taxon>
        <taxon>Insecta</taxon>
        <taxon>Pterygota</taxon>
        <taxon>Neoptera</taxon>
        <taxon>Endopterygota</taxon>
        <taxon>Hymenoptera</taxon>
        <taxon>Apocrita</taxon>
        <taxon>Aculeata</taxon>
        <taxon>Formicoidea</taxon>
        <taxon>Formicidae</taxon>
        <taxon>Myrmicinae</taxon>
        <taxon>Atta</taxon>
    </lineage>
</organism>
<evidence type="ECO:0000313" key="2">
    <source>
        <dbReference type="Proteomes" id="UP000078540"/>
    </source>
</evidence>
<gene>
    <name evidence="1" type="ORF">ALC53_11661</name>
</gene>
<keyword evidence="2" id="KW-1185">Reference proteome</keyword>
<dbReference type="Proteomes" id="UP000078540">
    <property type="component" value="Unassembled WGS sequence"/>
</dbReference>
<protein>
    <submittedName>
        <fullName evidence="1">Uncharacterized protein</fullName>
    </submittedName>
</protein>
<proteinExistence type="predicted"/>
<dbReference type="EMBL" id="KQ976691">
    <property type="protein sequence ID" value="KYM77973.1"/>
    <property type="molecule type" value="Genomic_DNA"/>
</dbReference>